<dbReference type="Proteomes" id="UP000282957">
    <property type="component" value="Unassembled WGS sequence"/>
</dbReference>
<dbReference type="AlphaFoldDB" id="A0A437MMY0"/>
<evidence type="ECO:0000256" key="3">
    <source>
        <dbReference type="PIRSR" id="PIRSR000097-3"/>
    </source>
</evidence>
<evidence type="ECO:0000313" key="5">
    <source>
        <dbReference type="EMBL" id="RVT98997.1"/>
    </source>
</evidence>
<dbReference type="PANTHER" id="PTHR43638">
    <property type="entry name" value="OXIDOREDUCTASE, ALDO/KETO REDUCTASE FAMILY PROTEIN"/>
    <property type="match status" value="1"/>
</dbReference>
<dbReference type="PANTHER" id="PTHR43638:SF3">
    <property type="entry name" value="ALDEHYDE REDUCTASE"/>
    <property type="match status" value="1"/>
</dbReference>
<organism evidence="5 6">
    <name type="scientific">Rhodovarius crocodyli</name>
    <dbReference type="NCBI Taxonomy" id="1979269"/>
    <lineage>
        <taxon>Bacteria</taxon>
        <taxon>Pseudomonadati</taxon>
        <taxon>Pseudomonadota</taxon>
        <taxon>Alphaproteobacteria</taxon>
        <taxon>Acetobacterales</taxon>
        <taxon>Roseomonadaceae</taxon>
        <taxon>Rhodovarius</taxon>
    </lineage>
</organism>
<dbReference type="CDD" id="cd19138">
    <property type="entry name" value="AKR_YeaE"/>
    <property type="match status" value="1"/>
</dbReference>
<dbReference type="InterPro" id="IPR023210">
    <property type="entry name" value="NADP_OxRdtase_dom"/>
</dbReference>
<protein>
    <submittedName>
        <fullName evidence="5">Aldo/keto reductase</fullName>
    </submittedName>
</protein>
<reference evidence="5 6" key="1">
    <citation type="submission" date="2019-01" db="EMBL/GenBank/DDBJ databases">
        <authorList>
            <person name="Chen W.-M."/>
        </authorList>
    </citation>
    <scope>NUCLEOTIDE SEQUENCE [LARGE SCALE GENOMIC DNA]</scope>
    <source>
        <strain evidence="5 6">CCP-6</strain>
    </source>
</reference>
<gene>
    <name evidence="5" type="ORF">EOD42_02490</name>
</gene>
<evidence type="ECO:0000313" key="6">
    <source>
        <dbReference type="Proteomes" id="UP000282957"/>
    </source>
</evidence>
<dbReference type="GO" id="GO:0016491">
    <property type="term" value="F:oxidoreductase activity"/>
    <property type="evidence" value="ECO:0007669"/>
    <property type="project" value="InterPro"/>
</dbReference>
<feature type="domain" description="NADP-dependent oxidoreductase" evidence="4">
    <location>
        <begin position="16"/>
        <end position="262"/>
    </location>
</feature>
<dbReference type="OrthoDB" id="9772407at2"/>
<feature type="site" description="Lowers pKa of active site Tyr" evidence="3">
    <location>
        <position position="80"/>
    </location>
</feature>
<feature type="active site" description="Proton donor" evidence="1">
    <location>
        <position position="54"/>
    </location>
</feature>
<dbReference type="Gene3D" id="3.20.20.100">
    <property type="entry name" value="NADP-dependent oxidoreductase domain"/>
    <property type="match status" value="1"/>
</dbReference>
<dbReference type="PRINTS" id="PR00069">
    <property type="entry name" value="ALDKETRDTASE"/>
</dbReference>
<name>A0A437MMY0_9PROT</name>
<dbReference type="InterPro" id="IPR020471">
    <property type="entry name" value="AKR"/>
</dbReference>
<dbReference type="InterPro" id="IPR036812">
    <property type="entry name" value="NAD(P)_OxRdtase_dom_sf"/>
</dbReference>
<accession>A0A437MMY0</accession>
<dbReference type="SUPFAM" id="SSF51430">
    <property type="entry name" value="NAD(P)-linked oxidoreductase"/>
    <property type="match status" value="1"/>
</dbReference>
<keyword evidence="6" id="KW-1185">Reference proteome</keyword>
<proteinExistence type="predicted"/>
<sequence length="275" mass="30065">MAKTVTWAGGRVLPALGLGTWKMGEDPRRRQEELAALRAGLDAGLTLIDTAEMYGDGAAETLIAEAIAGRPREELFVVSKVYPHNAGATRLPQALARSLKRLKTDVLDCYLLHWRGGVPLEETAETMERMREAGHIRSWGVSNLDLDDMQELDDPRCATNQVLLHPGERGVEFDLLPWMQQRNMPLMAYSPLGQGPILRNPALGAIAARHKATSAQVALAWSIRHPGVIAIPKSGKPERARENAAALALELTDQDLAAIDAAFPPPKRKRPLAML</sequence>
<evidence type="ECO:0000256" key="1">
    <source>
        <dbReference type="PIRSR" id="PIRSR000097-1"/>
    </source>
</evidence>
<evidence type="ECO:0000256" key="2">
    <source>
        <dbReference type="PIRSR" id="PIRSR000097-2"/>
    </source>
</evidence>
<feature type="binding site" evidence="2">
    <location>
        <position position="113"/>
    </location>
    <ligand>
        <name>substrate</name>
    </ligand>
</feature>
<comment type="caution">
    <text evidence="5">The sequence shown here is derived from an EMBL/GenBank/DDBJ whole genome shotgun (WGS) entry which is preliminary data.</text>
</comment>
<dbReference type="PIRSF" id="PIRSF000097">
    <property type="entry name" value="AKR"/>
    <property type="match status" value="1"/>
</dbReference>
<evidence type="ECO:0000259" key="4">
    <source>
        <dbReference type="Pfam" id="PF00248"/>
    </source>
</evidence>
<dbReference type="EMBL" id="SACL01000001">
    <property type="protein sequence ID" value="RVT98997.1"/>
    <property type="molecule type" value="Genomic_DNA"/>
</dbReference>
<dbReference type="Pfam" id="PF00248">
    <property type="entry name" value="Aldo_ket_red"/>
    <property type="match status" value="1"/>
</dbReference>
<dbReference type="RefSeq" id="WP_127785586.1">
    <property type="nucleotide sequence ID" value="NZ_SACL01000001.1"/>
</dbReference>